<evidence type="ECO:0000313" key="1">
    <source>
        <dbReference type="EnsemblProtists" id="EOD40331"/>
    </source>
</evidence>
<dbReference type="PaxDb" id="2903-EOD40331"/>
<dbReference type="EnsemblProtists" id="EOD40331">
    <property type="protein sequence ID" value="EOD40331"/>
    <property type="gene ID" value="EMIHUDRAFT_222767"/>
</dbReference>
<sequence length="161" mass="18056">MSGQPMLKITIPPGLGPGQKLMCKAPDGQQLQVTIPPNVRPGQQIQIAYKPLADQPAARGSQGSTPLDVARMRQISQDNRHNVKFRILETEVKTSKMPSRLTREQAEALLRCFEVPMRRVDVLERYLEKRLQPAAAAWAEELMSTRVTTDEIRNLCGDPIE</sequence>
<reference evidence="1" key="2">
    <citation type="submission" date="2024-10" db="UniProtKB">
        <authorList>
            <consortium name="EnsemblProtists"/>
        </authorList>
    </citation>
    <scope>IDENTIFICATION</scope>
</reference>
<protein>
    <recommendedName>
        <fullName evidence="3">DUF1905 domain-containing protein</fullName>
    </recommendedName>
</protein>
<keyword evidence="2" id="KW-1185">Reference proteome</keyword>
<reference evidence="2" key="1">
    <citation type="journal article" date="2013" name="Nature">
        <title>Pan genome of the phytoplankton Emiliania underpins its global distribution.</title>
        <authorList>
            <person name="Read B.A."/>
            <person name="Kegel J."/>
            <person name="Klute M.J."/>
            <person name="Kuo A."/>
            <person name="Lefebvre S.C."/>
            <person name="Maumus F."/>
            <person name="Mayer C."/>
            <person name="Miller J."/>
            <person name="Monier A."/>
            <person name="Salamov A."/>
            <person name="Young J."/>
            <person name="Aguilar M."/>
            <person name="Claverie J.M."/>
            <person name="Frickenhaus S."/>
            <person name="Gonzalez K."/>
            <person name="Herman E.K."/>
            <person name="Lin Y.C."/>
            <person name="Napier J."/>
            <person name="Ogata H."/>
            <person name="Sarno A.F."/>
            <person name="Shmutz J."/>
            <person name="Schroeder D."/>
            <person name="de Vargas C."/>
            <person name="Verret F."/>
            <person name="von Dassow P."/>
            <person name="Valentin K."/>
            <person name="Van de Peer Y."/>
            <person name="Wheeler G."/>
            <person name="Dacks J.B."/>
            <person name="Delwiche C.F."/>
            <person name="Dyhrman S.T."/>
            <person name="Glockner G."/>
            <person name="John U."/>
            <person name="Richards T."/>
            <person name="Worden A.Z."/>
            <person name="Zhang X."/>
            <person name="Grigoriev I.V."/>
            <person name="Allen A.E."/>
            <person name="Bidle K."/>
            <person name="Borodovsky M."/>
            <person name="Bowler C."/>
            <person name="Brownlee C."/>
            <person name="Cock J.M."/>
            <person name="Elias M."/>
            <person name="Gladyshev V.N."/>
            <person name="Groth M."/>
            <person name="Guda C."/>
            <person name="Hadaegh A."/>
            <person name="Iglesias-Rodriguez M.D."/>
            <person name="Jenkins J."/>
            <person name="Jones B.M."/>
            <person name="Lawson T."/>
            <person name="Leese F."/>
            <person name="Lindquist E."/>
            <person name="Lobanov A."/>
            <person name="Lomsadze A."/>
            <person name="Malik S.B."/>
            <person name="Marsh M.E."/>
            <person name="Mackinder L."/>
            <person name="Mock T."/>
            <person name="Mueller-Roeber B."/>
            <person name="Pagarete A."/>
            <person name="Parker M."/>
            <person name="Probert I."/>
            <person name="Quesneville H."/>
            <person name="Raines C."/>
            <person name="Rensing S.A."/>
            <person name="Riano-Pachon D.M."/>
            <person name="Richier S."/>
            <person name="Rokitta S."/>
            <person name="Shiraiwa Y."/>
            <person name="Soanes D.M."/>
            <person name="van der Giezen M."/>
            <person name="Wahlund T.M."/>
            <person name="Williams B."/>
            <person name="Wilson W."/>
            <person name="Wolfe G."/>
            <person name="Wurch L.L."/>
        </authorList>
    </citation>
    <scope>NUCLEOTIDE SEQUENCE</scope>
</reference>
<dbReference type="Proteomes" id="UP000013827">
    <property type="component" value="Unassembled WGS sequence"/>
</dbReference>
<accession>A0A0D3KX46</accession>
<dbReference type="HOGENOM" id="CLU_1646858_0_0_1"/>
<dbReference type="KEGG" id="ehx:EMIHUDRAFT_222767"/>
<proteinExistence type="predicted"/>
<organism evidence="1 2">
    <name type="scientific">Emiliania huxleyi (strain CCMP1516)</name>
    <dbReference type="NCBI Taxonomy" id="280463"/>
    <lineage>
        <taxon>Eukaryota</taxon>
        <taxon>Haptista</taxon>
        <taxon>Haptophyta</taxon>
        <taxon>Prymnesiophyceae</taxon>
        <taxon>Isochrysidales</taxon>
        <taxon>Noelaerhabdaceae</taxon>
        <taxon>Emiliania</taxon>
    </lineage>
</organism>
<dbReference type="AlphaFoldDB" id="A0A0D3KX46"/>
<dbReference type="RefSeq" id="XP_005792760.1">
    <property type="nucleotide sequence ID" value="XM_005792703.1"/>
</dbReference>
<dbReference type="GeneID" id="17285602"/>
<name>A0A0D3KX46_EMIH1</name>
<evidence type="ECO:0000313" key="2">
    <source>
        <dbReference type="Proteomes" id="UP000013827"/>
    </source>
</evidence>
<evidence type="ECO:0008006" key="3">
    <source>
        <dbReference type="Google" id="ProtNLM"/>
    </source>
</evidence>